<sequence length="1109" mass="127250">MVKARKLHAGDSPSSYVDRSDESDDEDRMGILNSSQSSQSQSQSSIPLRKSEMGVIEEIYCENFMCHRKMVVKLGRNINFITGENGSGKSAIIAALQICLGASARTTHRGKSLKNLIRNNDKNDQPRSALVRITLLNDGTGSDAFRPEKFGKRIQVERLIRAEGTAEYRLKDMDGRIVSKSKADLEAMLDHLNIQIENPCAVLDQENAKLFLKGDPADKYKFFLQSTDLYKMRAVFAKIEDETKVRQEATLQHEQKKVELLNKARKDAEAMYNKAKSFEHLADELTNVKHRLAWSFVEKKERECKQLQVEYEEAVERIEAQRQNATRYDAAVEKLTAEQAELNESLEDQQGEVDKVQKQAQSLKEKQRHLRQPLQTKQAEKKQLERNIKQGRLRLMELEKEKQRKRDAYQKYVSSLESKQADGARKLQHVQAQLDAAQDEKNHMESQERVNFDAELDELNDKLDNCKGQKRDMSNEKDRLVNRIKDIQSQSVNRLAGFGNGVRNLNHLIEQNVHKFSAPPIGPLGMFIKLPDQFKHLALAVEVVLKNVLNSYLVANGRDKAVLDQLKQQAQCREASILIAPRSREKYSGLRVPRGELGDHAVVSIVTVEDPNVFNALIDVTKIESKVIYESRQDAEEQTLSNDNSGKLQLAPNISEVYLPNGDKFIVRKGNLAYIANKSMKHARVLTQDHTAELRDLEDRLDSLKDRLNIVTRDERNMIAQGDEMHKTQKRQEVALREVAQRVHHLQSQLNQLKSQQEQQSMDTSIGDTTMLDDEKNEIQYELNQFETKIAALEEELAQGNPEIGVIDEQLETMYQEEQAIQGRLQQLKDQTMAVYQKLTQATGKKMRVVHQLEQLERLVEGKRVTLEAMETQVAGSVAKASSICERVREELEEPAVYNERIKELAHRLNVEKAKFDNMDISELELDLEEKTRKWQQKSMEFDRFSENVERIAAMLTERKLKWEALRKEIAHRTSMGFNKYMEKRNFAGKLKFRHETQRLDISVVANDGQKTKLSVVNDMKQLSGGERSYTQVALLMALGECIECPFRVMDEFDVFMDSINRTNTLKLLIDMGKEEASKQFIFVTPNDLSSVKDDPMVKIQKLLAPRDR</sequence>
<name>A0A485KR32_9STRA</name>
<comment type="subcellular location">
    <subcellularLocation>
        <location evidence="2">Chromosome</location>
    </subcellularLocation>
    <subcellularLocation>
        <location evidence="1">Nucleus</location>
    </subcellularLocation>
</comment>
<proteinExistence type="inferred from homology"/>
<keyword evidence="6" id="KW-0227">DNA damage</keyword>
<dbReference type="AlphaFoldDB" id="A0A485KR32"/>
<evidence type="ECO:0000256" key="8">
    <source>
        <dbReference type="ARBA" id="ARBA00023054"/>
    </source>
</evidence>
<gene>
    <name evidence="16" type="primary">Aste57867_10483</name>
    <name evidence="15" type="ORF">As57867_010443</name>
    <name evidence="16" type="ORF">ASTE57867_10483</name>
</gene>
<dbReference type="InterPro" id="IPR003395">
    <property type="entry name" value="RecF/RecN/SMC_N"/>
</dbReference>
<dbReference type="Gene3D" id="3.40.50.300">
    <property type="entry name" value="P-loop containing nucleotide triphosphate hydrolases"/>
    <property type="match status" value="2"/>
</dbReference>
<evidence type="ECO:0000313" key="16">
    <source>
        <dbReference type="EMBL" id="VFT87357.1"/>
    </source>
</evidence>
<dbReference type="GO" id="GO:0000724">
    <property type="term" value="P:double-strand break repair via homologous recombination"/>
    <property type="evidence" value="ECO:0007669"/>
    <property type="project" value="TreeGrafter"/>
</dbReference>
<dbReference type="PANTHER" id="PTHR19306">
    <property type="entry name" value="STRUCTURAL MAINTENANCE OF CHROMOSOMES 5,6 SMC5, SMC6"/>
    <property type="match status" value="1"/>
</dbReference>
<evidence type="ECO:0000313" key="17">
    <source>
        <dbReference type="Proteomes" id="UP000332933"/>
    </source>
</evidence>
<dbReference type="EMBL" id="CAADRA010005232">
    <property type="protein sequence ID" value="VFT87357.1"/>
    <property type="molecule type" value="Genomic_DNA"/>
</dbReference>
<accession>A0A485KR32</accession>
<evidence type="ECO:0000256" key="12">
    <source>
        <dbReference type="SAM" id="Coils"/>
    </source>
</evidence>
<dbReference type="GO" id="GO:0003684">
    <property type="term" value="F:damaged DNA binding"/>
    <property type="evidence" value="ECO:0007669"/>
    <property type="project" value="TreeGrafter"/>
</dbReference>
<dbReference type="GO" id="GO:0030915">
    <property type="term" value="C:Smc5-Smc6 complex"/>
    <property type="evidence" value="ECO:0007669"/>
    <property type="project" value="TreeGrafter"/>
</dbReference>
<dbReference type="EMBL" id="VJMH01005211">
    <property type="protein sequence ID" value="KAF0698919.1"/>
    <property type="molecule type" value="Genomic_DNA"/>
</dbReference>
<evidence type="ECO:0000259" key="14">
    <source>
        <dbReference type="Pfam" id="PF02463"/>
    </source>
</evidence>
<feature type="domain" description="RecF/RecN/SMC N-terminal" evidence="14">
    <location>
        <begin position="56"/>
        <end position="1096"/>
    </location>
</feature>
<dbReference type="SUPFAM" id="SSF52540">
    <property type="entry name" value="P-loop containing nucleoside triphosphate hydrolases"/>
    <property type="match status" value="1"/>
</dbReference>
<feature type="coiled-coil region" evidence="12">
    <location>
        <begin position="687"/>
        <end position="873"/>
    </location>
</feature>
<keyword evidence="7" id="KW-0067">ATP-binding</keyword>
<dbReference type="Gene3D" id="1.10.287.1490">
    <property type="match status" value="1"/>
</dbReference>
<keyword evidence="4" id="KW-0158">Chromosome</keyword>
<evidence type="ECO:0000256" key="2">
    <source>
        <dbReference type="ARBA" id="ARBA00004286"/>
    </source>
</evidence>
<evidence type="ECO:0000256" key="6">
    <source>
        <dbReference type="ARBA" id="ARBA00022763"/>
    </source>
</evidence>
<feature type="compositionally biased region" description="Low complexity" evidence="13">
    <location>
        <begin position="34"/>
        <end position="45"/>
    </location>
</feature>
<evidence type="ECO:0000256" key="13">
    <source>
        <dbReference type="SAM" id="MobiDB-lite"/>
    </source>
</evidence>
<dbReference type="OrthoDB" id="10072614at2759"/>
<evidence type="ECO:0000256" key="10">
    <source>
        <dbReference type="ARBA" id="ARBA00023204"/>
    </source>
</evidence>
<feature type="region of interest" description="Disordered" evidence="13">
    <location>
        <begin position="1"/>
        <end position="48"/>
    </location>
</feature>
<dbReference type="GO" id="GO:0005634">
    <property type="term" value="C:nucleus"/>
    <property type="evidence" value="ECO:0007669"/>
    <property type="project" value="UniProtKB-SubCell"/>
</dbReference>
<evidence type="ECO:0000256" key="11">
    <source>
        <dbReference type="ARBA" id="ARBA00023242"/>
    </source>
</evidence>
<organism evidence="16 17">
    <name type="scientific">Aphanomyces stellatus</name>
    <dbReference type="NCBI Taxonomy" id="120398"/>
    <lineage>
        <taxon>Eukaryota</taxon>
        <taxon>Sar</taxon>
        <taxon>Stramenopiles</taxon>
        <taxon>Oomycota</taxon>
        <taxon>Saprolegniomycetes</taxon>
        <taxon>Saprolegniales</taxon>
        <taxon>Verrucalvaceae</taxon>
        <taxon>Aphanomyces</taxon>
    </lineage>
</organism>
<evidence type="ECO:0000256" key="1">
    <source>
        <dbReference type="ARBA" id="ARBA00004123"/>
    </source>
</evidence>
<comment type="similarity">
    <text evidence="3">Belongs to the SMC family. SMC6 subfamily.</text>
</comment>
<dbReference type="GO" id="GO:0005524">
    <property type="term" value="F:ATP binding"/>
    <property type="evidence" value="ECO:0007669"/>
    <property type="project" value="UniProtKB-KW"/>
</dbReference>
<keyword evidence="9" id="KW-0233">DNA recombination</keyword>
<evidence type="ECO:0000256" key="3">
    <source>
        <dbReference type="ARBA" id="ARBA00006793"/>
    </source>
</evidence>
<feature type="region of interest" description="Disordered" evidence="13">
    <location>
        <begin position="360"/>
        <end position="382"/>
    </location>
</feature>
<dbReference type="PANTHER" id="PTHR19306:SF6">
    <property type="entry name" value="STRUCTURAL MAINTENANCE OF CHROMOSOMES PROTEIN 6"/>
    <property type="match status" value="1"/>
</dbReference>
<keyword evidence="8 12" id="KW-0175">Coiled coil</keyword>
<dbReference type="GO" id="GO:0003697">
    <property type="term" value="F:single-stranded DNA binding"/>
    <property type="evidence" value="ECO:0007669"/>
    <property type="project" value="TreeGrafter"/>
</dbReference>
<keyword evidence="17" id="KW-1185">Reference proteome</keyword>
<evidence type="ECO:0000256" key="4">
    <source>
        <dbReference type="ARBA" id="ARBA00022454"/>
    </source>
</evidence>
<keyword evidence="11" id="KW-0539">Nucleus</keyword>
<dbReference type="GO" id="GO:0035861">
    <property type="term" value="C:site of double-strand break"/>
    <property type="evidence" value="ECO:0007669"/>
    <property type="project" value="TreeGrafter"/>
</dbReference>
<keyword evidence="5" id="KW-0547">Nucleotide-binding</keyword>
<evidence type="ECO:0000256" key="5">
    <source>
        <dbReference type="ARBA" id="ARBA00022741"/>
    </source>
</evidence>
<evidence type="ECO:0000256" key="7">
    <source>
        <dbReference type="ARBA" id="ARBA00022840"/>
    </source>
</evidence>
<reference evidence="15" key="2">
    <citation type="submission" date="2019-06" db="EMBL/GenBank/DDBJ databases">
        <title>Genomics analysis of Aphanomyces spp. identifies a new class of oomycete effector associated with host adaptation.</title>
        <authorList>
            <person name="Gaulin E."/>
        </authorList>
    </citation>
    <scope>NUCLEOTIDE SEQUENCE</scope>
    <source>
        <strain evidence="15">CBS 578.67</strain>
    </source>
</reference>
<protein>
    <submittedName>
        <fullName evidence="16">Aste57867_10483 protein</fullName>
    </submittedName>
</protein>
<keyword evidence="10" id="KW-0234">DNA repair</keyword>
<evidence type="ECO:0000256" key="9">
    <source>
        <dbReference type="ARBA" id="ARBA00023172"/>
    </source>
</evidence>
<dbReference type="Proteomes" id="UP000332933">
    <property type="component" value="Unassembled WGS sequence"/>
</dbReference>
<dbReference type="Pfam" id="PF02463">
    <property type="entry name" value="SMC_N"/>
    <property type="match status" value="1"/>
</dbReference>
<dbReference type="InterPro" id="IPR027417">
    <property type="entry name" value="P-loop_NTPase"/>
</dbReference>
<reference evidence="16 17" key="1">
    <citation type="submission" date="2019-03" db="EMBL/GenBank/DDBJ databases">
        <authorList>
            <person name="Gaulin E."/>
            <person name="Dumas B."/>
        </authorList>
    </citation>
    <scope>NUCLEOTIDE SEQUENCE [LARGE SCALE GENOMIC DNA]</scope>
    <source>
        <strain evidence="16">CBS 568.67</strain>
    </source>
</reference>
<evidence type="ECO:0000313" key="15">
    <source>
        <dbReference type="EMBL" id="KAF0698919.1"/>
    </source>
</evidence>